<evidence type="ECO:0000256" key="4">
    <source>
        <dbReference type="ARBA" id="ARBA00023136"/>
    </source>
</evidence>
<reference evidence="8" key="1">
    <citation type="submission" date="2021-04" db="EMBL/GenBank/DDBJ databases">
        <authorList>
            <consortium name="Molecular Ecology Group"/>
        </authorList>
    </citation>
    <scope>NUCLEOTIDE SEQUENCE</scope>
</reference>
<name>A0A8S4A3K2_9EUPU</name>
<dbReference type="GO" id="GO:0016020">
    <property type="term" value="C:membrane"/>
    <property type="evidence" value="ECO:0007669"/>
    <property type="project" value="UniProtKB-SubCell"/>
</dbReference>
<keyword evidence="4 5" id="KW-0472">Membrane</keyword>
<evidence type="ECO:0000313" key="8">
    <source>
        <dbReference type="EMBL" id="CAG5136289.1"/>
    </source>
</evidence>
<feature type="transmembrane region" description="Helical" evidence="6">
    <location>
        <begin position="113"/>
        <end position="135"/>
    </location>
</feature>
<evidence type="ECO:0000259" key="7">
    <source>
        <dbReference type="PROSITE" id="PS51751"/>
    </source>
</evidence>
<evidence type="ECO:0000256" key="5">
    <source>
        <dbReference type="PROSITE-ProRule" id="PRU01087"/>
    </source>
</evidence>
<evidence type="ECO:0000256" key="1">
    <source>
        <dbReference type="ARBA" id="ARBA00004141"/>
    </source>
</evidence>
<keyword evidence="9" id="KW-1185">Reference proteome</keyword>
<comment type="caution">
    <text evidence="8">The sequence shown here is derived from an EMBL/GenBank/DDBJ whole genome shotgun (WGS) entry which is preliminary data.</text>
</comment>
<proteinExistence type="predicted"/>
<dbReference type="OrthoDB" id="433124at2759"/>
<dbReference type="EMBL" id="CAJHNH020008513">
    <property type="protein sequence ID" value="CAG5136289.1"/>
    <property type="molecule type" value="Genomic_DNA"/>
</dbReference>
<evidence type="ECO:0000256" key="6">
    <source>
        <dbReference type="SAM" id="Phobius"/>
    </source>
</evidence>
<sequence length="188" mass="21649">MSEIPAGKGLVVIPSRTTKHRPIDYVLCGYYFCQLVCTTLMDTQGVYPEWLYPDFLKAVYHHYLDVYHDPFLRNAWKYPWFLSMCLVEHVIGLPFFAWASYSYYYGALNRPQIIIPGMIYSTYAIGCVVAVNAMVILEDFSSYGEGAPQTTGHRLLLCFVYTVILGFFLINVIDSYYLTMNAILIPRQ</sequence>
<evidence type="ECO:0000313" key="9">
    <source>
        <dbReference type="Proteomes" id="UP000678393"/>
    </source>
</evidence>
<dbReference type="GO" id="GO:0005783">
    <property type="term" value="C:endoplasmic reticulum"/>
    <property type="evidence" value="ECO:0007669"/>
    <property type="project" value="TreeGrafter"/>
</dbReference>
<dbReference type="PROSITE" id="PS51751">
    <property type="entry name" value="EXPERA"/>
    <property type="match status" value="1"/>
</dbReference>
<dbReference type="PANTHER" id="PTHR31204:SF1">
    <property type="entry name" value="SIGMA INTRACELLULAR RECEPTOR 2"/>
    <property type="match status" value="1"/>
</dbReference>
<gene>
    <name evidence="8" type="ORF">CUNI_LOCUS21847</name>
</gene>
<comment type="subcellular location">
    <subcellularLocation>
        <location evidence="1">Membrane</location>
        <topology evidence="1">Multi-pass membrane protein</topology>
    </subcellularLocation>
</comment>
<feature type="transmembrane region" description="Helical" evidence="6">
    <location>
        <begin position="80"/>
        <end position="101"/>
    </location>
</feature>
<accession>A0A8S4A3K2</accession>
<feature type="transmembrane region" description="Helical" evidence="6">
    <location>
        <begin position="155"/>
        <end position="178"/>
    </location>
</feature>
<dbReference type="AlphaFoldDB" id="A0A8S4A3K2"/>
<feature type="domain" description="EXPERA" evidence="7">
    <location>
        <begin position="23"/>
        <end position="172"/>
    </location>
</feature>
<evidence type="ECO:0000256" key="3">
    <source>
        <dbReference type="ARBA" id="ARBA00022989"/>
    </source>
</evidence>
<dbReference type="InterPro" id="IPR051987">
    <property type="entry name" value="Sigma-2_receptor-like"/>
</dbReference>
<dbReference type="Proteomes" id="UP000678393">
    <property type="component" value="Unassembled WGS sequence"/>
</dbReference>
<evidence type="ECO:0000256" key="2">
    <source>
        <dbReference type="ARBA" id="ARBA00022692"/>
    </source>
</evidence>
<organism evidence="8 9">
    <name type="scientific">Candidula unifasciata</name>
    <dbReference type="NCBI Taxonomy" id="100452"/>
    <lineage>
        <taxon>Eukaryota</taxon>
        <taxon>Metazoa</taxon>
        <taxon>Spiralia</taxon>
        <taxon>Lophotrochozoa</taxon>
        <taxon>Mollusca</taxon>
        <taxon>Gastropoda</taxon>
        <taxon>Heterobranchia</taxon>
        <taxon>Euthyneura</taxon>
        <taxon>Panpulmonata</taxon>
        <taxon>Eupulmonata</taxon>
        <taxon>Stylommatophora</taxon>
        <taxon>Helicina</taxon>
        <taxon>Helicoidea</taxon>
        <taxon>Geomitridae</taxon>
        <taxon>Candidula</taxon>
    </lineage>
</organism>
<protein>
    <recommendedName>
        <fullName evidence="7">EXPERA domain-containing protein</fullName>
    </recommendedName>
</protein>
<dbReference type="PANTHER" id="PTHR31204">
    <property type="entry name" value="SIGMA INTRACELLULAR RECEPTOR 2"/>
    <property type="match status" value="1"/>
</dbReference>
<dbReference type="Pfam" id="PF05241">
    <property type="entry name" value="EBP"/>
    <property type="match status" value="1"/>
</dbReference>
<dbReference type="InterPro" id="IPR033118">
    <property type="entry name" value="EXPERA"/>
</dbReference>
<keyword evidence="3 5" id="KW-1133">Transmembrane helix</keyword>
<keyword evidence="2 5" id="KW-0812">Transmembrane</keyword>